<evidence type="ECO:0000313" key="2">
    <source>
        <dbReference type="EMBL" id="OBZ94281.1"/>
    </source>
</evidence>
<dbReference type="Gene3D" id="3.40.630.30">
    <property type="match status" value="1"/>
</dbReference>
<dbReference type="CDD" id="cd04301">
    <property type="entry name" value="NAT_SF"/>
    <property type="match status" value="1"/>
</dbReference>
<comment type="caution">
    <text evidence="2">The sequence shown here is derived from an EMBL/GenBank/DDBJ whole genome shotgun (WGS) entry which is preliminary data.</text>
</comment>
<accession>A0A1C7NZ45</accession>
<dbReference type="PANTHER" id="PTHR43072">
    <property type="entry name" value="N-ACETYLTRANSFERASE"/>
    <property type="match status" value="1"/>
</dbReference>
<evidence type="ECO:0000259" key="1">
    <source>
        <dbReference type="PROSITE" id="PS51186"/>
    </source>
</evidence>
<dbReference type="InterPro" id="IPR000182">
    <property type="entry name" value="GNAT_dom"/>
</dbReference>
<dbReference type="SUPFAM" id="SSF55729">
    <property type="entry name" value="Acyl-CoA N-acyltransferases (Nat)"/>
    <property type="match status" value="1"/>
</dbReference>
<dbReference type="STRING" id="1612624.ADU59_16460"/>
<dbReference type="PANTHER" id="PTHR43072:SF8">
    <property type="entry name" value="ACYLTRANSFERASE FABY-RELATED"/>
    <property type="match status" value="1"/>
</dbReference>
<dbReference type="InterPro" id="IPR016181">
    <property type="entry name" value="Acyl_CoA_acyltransferase"/>
</dbReference>
<protein>
    <submittedName>
        <fullName evidence="2">GCN5 family acetyltransferase</fullName>
    </submittedName>
</protein>
<dbReference type="PROSITE" id="PS51186">
    <property type="entry name" value="GNAT"/>
    <property type="match status" value="1"/>
</dbReference>
<dbReference type="OrthoDB" id="5459937at2"/>
<dbReference type="AlphaFoldDB" id="A0A1C7NZ45"/>
<dbReference type="Proteomes" id="UP000093111">
    <property type="component" value="Unassembled WGS sequence"/>
</dbReference>
<reference evidence="2 3" key="1">
    <citation type="journal article" date="2016" name="Syst. Appl. Microbiol.">
        <title>Pararhizobium polonicum sp. nov. isolated from tumors on stone fruit rootstocks.</title>
        <authorList>
            <person name="Pulawska J."/>
            <person name="Kuzmanovic N."/>
            <person name="Willems A."/>
            <person name="Pothier J.F."/>
        </authorList>
    </citation>
    <scope>NUCLEOTIDE SEQUENCE [LARGE SCALE GENOMIC DNA]</scope>
    <source>
        <strain evidence="2 3">F5.1</strain>
    </source>
</reference>
<keyword evidence="3" id="KW-1185">Reference proteome</keyword>
<keyword evidence="2" id="KW-0808">Transferase</keyword>
<sequence length="185" mass="19882">MSFTLRDATLSDIPAITAIYRESVLNGVASYEMTPPGEAEMASRFSAITGNRYPYIAAISADGVLLGYAYASAFRTRTAYRFLVEDSIYLAPEARGQGVGKALLAELIRRCTALGFRQMVAVIGGAHPASVAVHRAAGFEHGGLMKGTGFKHGRWLDTILMQLPLGEGLTTDPQAGTYPDTLYRS</sequence>
<dbReference type="RefSeq" id="WP_068955239.1">
    <property type="nucleotide sequence ID" value="NZ_LGLV01000010.1"/>
</dbReference>
<gene>
    <name evidence="2" type="ORF">ADU59_16460</name>
</gene>
<proteinExistence type="predicted"/>
<dbReference type="GO" id="GO:0016747">
    <property type="term" value="F:acyltransferase activity, transferring groups other than amino-acyl groups"/>
    <property type="evidence" value="ECO:0007669"/>
    <property type="project" value="InterPro"/>
</dbReference>
<dbReference type="Pfam" id="PF00583">
    <property type="entry name" value="Acetyltransf_1"/>
    <property type="match status" value="1"/>
</dbReference>
<organism evidence="2 3">
    <name type="scientific">Pararhizobium polonicum</name>
    <dbReference type="NCBI Taxonomy" id="1612624"/>
    <lineage>
        <taxon>Bacteria</taxon>
        <taxon>Pseudomonadati</taxon>
        <taxon>Pseudomonadota</taxon>
        <taxon>Alphaproteobacteria</taxon>
        <taxon>Hyphomicrobiales</taxon>
        <taxon>Rhizobiaceae</taxon>
        <taxon>Rhizobium/Agrobacterium group</taxon>
        <taxon>Pararhizobium</taxon>
    </lineage>
</organism>
<name>A0A1C7NZ45_9HYPH</name>
<dbReference type="PATRIC" id="fig|1612624.7.peg.5222"/>
<feature type="domain" description="N-acetyltransferase" evidence="1">
    <location>
        <begin position="3"/>
        <end position="166"/>
    </location>
</feature>
<evidence type="ECO:0000313" key="3">
    <source>
        <dbReference type="Proteomes" id="UP000093111"/>
    </source>
</evidence>
<dbReference type="EMBL" id="LGLV01000010">
    <property type="protein sequence ID" value="OBZ94281.1"/>
    <property type="molecule type" value="Genomic_DNA"/>
</dbReference>